<dbReference type="EMBL" id="OX395138">
    <property type="protein sequence ID" value="CAI5791381.1"/>
    <property type="molecule type" value="Genomic_DNA"/>
</dbReference>
<evidence type="ECO:0000256" key="1">
    <source>
        <dbReference type="SAM" id="MobiDB-lite"/>
    </source>
</evidence>
<feature type="region of interest" description="Disordered" evidence="1">
    <location>
        <begin position="40"/>
        <end position="108"/>
    </location>
</feature>
<dbReference type="Proteomes" id="UP001178461">
    <property type="component" value="Chromosome 13"/>
</dbReference>
<evidence type="ECO:0000313" key="2">
    <source>
        <dbReference type="EMBL" id="CAI5791381.1"/>
    </source>
</evidence>
<proteinExistence type="predicted"/>
<protein>
    <submittedName>
        <fullName evidence="2">Uncharacterized protein</fullName>
    </submittedName>
</protein>
<gene>
    <name evidence="2" type="ORF">PODLI_1B003059</name>
</gene>
<accession>A0AA35PJL2</accession>
<name>A0AA35PJL2_9SAUR</name>
<evidence type="ECO:0000313" key="3">
    <source>
        <dbReference type="Proteomes" id="UP001178461"/>
    </source>
</evidence>
<reference evidence="2" key="1">
    <citation type="submission" date="2022-12" db="EMBL/GenBank/DDBJ databases">
        <authorList>
            <person name="Alioto T."/>
            <person name="Alioto T."/>
            <person name="Gomez Garrido J."/>
        </authorList>
    </citation>
    <scope>NUCLEOTIDE SEQUENCE</scope>
</reference>
<sequence length="108" mass="11600">MPVYSRVFHLLWHTHVPHMREAREALTVYGSGLGVLHVFPQGGSPGTSTGVPWDADPSGEDPLPSPAKAAAPSPRVNGSFPESFAQSPTPHVCENHTPAHPAHLRTRL</sequence>
<organism evidence="2 3">
    <name type="scientific">Podarcis lilfordi</name>
    <name type="common">Lilford's wall lizard</name>
    <dbReference type="NCBI Taxonomy" id="74358"/>
    <lineage>
        <taxon>Eukaryota</taxon>
        <taxon>Metazoa</taxon>
        <taxon>Chordata</taxon>
        <taxon>Craniata</taxon>
        <taxon>Vertebrata</taxon>
        <taxon>Euteleostomi</taxon>
        <taxon>Lepidosauria</taxon>
        <taxon>Squamata</taxon>
        <taxon>Bifurcata</taxon>
        <taxon>Unidentata</taxon>
        <taxon>Episquamata</taxon>
        <taxon>Laterata</taxon>
        <taxon>Lacertibaenia</taxon>
        <taxon>Lacertidae</taxon>
        <taxon>Podarcis</taxon>
    </lineage>
</organism>
<keyword evidence="3" id="KW-1185">Reference proteome</keyword>
<dbReference type="AlphaFoldDB" id="A0AA35PJL2"/>